<gene>
    <name evidence="2" type="ORF">EPUL_005623</name>
</gene>
<name>A0A2S4PL95_9PEZI</name>
<dbReference type="Proteomes" id="UP000237438">
    <property type="component" value="Unassembled WGS sequence"/>
</dbReference>
<feature type="non-terminal residue" evidence="2">
    <location>
        <position position="1016"/>
    </location>
</feature>
<organism evidence="2 3">
    <name type="scientific">Erysiphe pulchra</name>
    <dbReference type="NCBI Taxonomy" id="225359"/>
    <lineage>
        <taxon>Eukaryota</taxon>
        <taxon>Fungi</taxon>
        <taxon>Dikarya</taxon>
        <taxon>Ascomycota</taxon>
        <taxon>Pezizomycotina</taxon>
        <taxon>Leotiomycetes</taxon>
        <taxon>Erysiphales</taxon>
        <taxon>Erysiphaceae</taxon>
        <taxon>Erysiphe</taxon>
    </lineage>
</organism>
<dbReference type="EMBL" id="PEDP01002233">
    <property type="protein sequence ID" value="POS82810.1"/>
    <property type="molecule type" value="Genomic_DNA"/>
</dbReference>
<dbReference type="STRING" id="225359.A0A2S4PL95"/>
<protein>
    <submittedName>
        <fullName evidence="2">Uncharacterized protein</fullName>
    </submittedName>
</protein>
<reference evidence="2 3" key="1">
    <citation type="submission" date="2017-10" db="EMBL/GenBank/DDBJ databases">
        <title>Development of genomic resources for the powdery mildew, Erysiphe pulchra.</title>
        <authorList>
            <person name="Wadl P.A."/>
            <person name="Mack B.M."/>
            <person name="Moore G."/>
            <person name="Beltz S.B."/>
        </authorList>
    </citation>
    <scope>NUCLEOTIDE SEQUENCE [LARGE SCALE GENOMIC DNA]</scope>
    <source>
        <strain evidence="2">Cflorida</strain>
    </source>
</reference>
<dbReference type="OrthoDB" id="4156126at2759"/>
<feature type="compositionally biased region" description="Basic and acidic residues" evidence="1">
    <location>
        <begin position="706"/>
        <end position="723"/>
    </location>
</feature>
<evidence type="ECO:0000313" key="2">
    <source>
        <dbReference type="EMBL" id="POS82810.1"/>
    </source>
</evidence>
<evidence type="ECO:0000313" key="3">
    <source>
        <dbReference type="Proteomes" id="UP000237438"/>
    </source>
</evidence>
<dbReference type="AlphaFoldDB" id="A0A2S4PL95"/>
<accession>A0A2S4PL95</accession>
<sequence length="1016" mass="115411">MAIIKDVPNKVSNSTQPAILSRKSYDENKNQDSEKHLSIYEEICVGDEQNISSYMKDSATEIISMYENASLFLSYQNTVFSDFDSPFVPKSDSTYSYIENLTYSNHQSQSKNDTCPRKSRSHCVYPMQLKQYTYQSISPVVAKERNLNHSNSEDTEIEGPIFREPLKLLSIFPLDLENSLPSLVSQSDEKENFYSQRQILSPLDSSPFPPILDTRKLLGNDKPIRKEDMMNLDMSEIYTSSQASMINFYASIPSLPSFVPRKLQLVSSNHHNYAEDSCSGSYMHRESLSYSTQPLLMSLKDEKIISRNSFKVSNTFHNSSEASFFADRSSINLIHFGSFSIPQITQKSLGIITNDSCVKFPIHDNKENPLDIRESKYERYSAHDSQFELSSNSNKCFESHRTSYTTIDQIEMDLNSKRNEISPQTICCESLKAPSLCESASYTTSSPDTLSKKSQSGQIYSNLKKNQKYGSLRLFKPQETKNAFREAACSKIFSRIPSSQLASKSKVRTSDVSSSKTEASKNPPLLISIEKDLQYGLKIDDPDITPLGSDSLNQRIPFEISNINCVDKSTLNSLPENQDCKDLEYDNFAHNQESCELNKKVSLATYDYNLNTPKLIPSIKQMKLKKSRPQLMKPLPSIPAVGYITNGKTCSIKDKFPDLELSLRFSPWLAGSETSSLKTESGESSGLKFSLPLTAPIRTDVEVDKKTAQETKPHFHDTSDNNHLKRSPPKLRLKAKKLQSFSSCPSISGHSDSIPQDGYSTATDMPNTNLDLEKSKILKSAGLRLKYLQAQSHSNGTVRIKKAPSSMTSTANLPHYNPSDLFTSHDYSKEIFGEIVNDLQLRRPSLDSDNLITSLPVSNVKTSRRKRIKKKENLSGSPKGYLRPINSSNIFESRLDISDDGSQIENYDEMKKKFENLRYRREPLYTTRKYSRSKDEIQYRSPNNLEFHSIKTPKSTPNLHRKYFESISYLKKEPQGQNLKTKIRDWIKSARSAISTRIESQAKVWRKKNEVLKQEK</sequence>
<keyword evidence="3" id="KW-1185">Reference proteome</keyword>
<feature type="region of interest" description="Disordered" evidence="1">
    <location>
        <begin position="706"/>
        <end position="727"/>
    </location>
</feature>
<proteinExistence type="predicted"/>
<evidence type="ECO:0000256" key="1">
    <source>
        <dbReference type="SAM" id="MobiDB-lite"/>
    </source>
</evidence>
<comment type="caution">
    <text evidence="2">The sequence shown here is derived from an EMBL/GenBank/DDBJ whole genome shotgun (WGS) entry which is preliminary data.</text>
</comment>